<protein>
    <submittedName>
        <fullName evidence="2">Uncharacterized protein</fullName>
    </submittedName>
</protein>
<feature type="region of interest" description="Disordered" evidence="1">
    <location>
        <begin position="79"/>
        <end position="223"/>
    </location>
</feature>
<feature type="compositionally biased region" description="Basic and acidic residues" evidence="1">
    <location>
        <begin position="154"/>
        <end position="167"/>
    </location>
</feature>
<feature type="compositionally biased region" description="Polar residues" evidence="1">
    <location>
        <begin position="175"/>
        <end position="188"/>
    </location>
</feature>
<organism evidence="2">
    <name type="scientific">Euplotes crassus</name>
    <dbReference type="NCBI Taxonomy" id="5936"/>
    <lineage>
        <taxon>Eukaryota</taxon>
        <taxon>Sar</taxon>
        <taxon>Alveolata</taxon>
        <taxon>Ciliophora</taxon>
        <taxon>Intramacronucleata</taxon>
        <taxon>Spirotrichea</taxon>
        <taxon>Hypotrichia</taxon>
        <taxon>Euplotida</taxon>
        <taxon>Euplotidae</taxon>
        <taxon>Moneuplotes</taxon>
    </lineage>
</organism>
<feature type="compositionally biased region" description="Basic and acidic residues" evidence="1">
    <location>
        <begin position="196"/>
        <end position="212"/>
    </location>
</feature>
<feature type="compositionally biased region" description="Basic and acidic residues" evidence="1">
    <location>
        <begin position="115"/>
        <end position="126"/>
    </location>
</feature>
<evidence type="ECO:0000256" key="1">
    <source>
        <dbReference type="SAM" id="MobiDB-lite"/>
    </source>
</evidence>
<name>A0A7S3KSM8_EUPCR</name>
<proteinExistence type="predicted"/>
<dbReference type="EMBL" id="HBIK01033974">
    <property type="protein sequence ID" value="CAE0390972.1"/>
    <property type="molecule type" value="Transcribed_RNA"/>
</dbReference>
<accession>A0A7S3KSM8</accession>
<gene>
    <name evidence="2" type="ORF">ECRA1380_LOCUS15948</name>
</gene>
<feature type="compositionally biased region" description="Polar residues" evidence="1">
    <location>
        <begin position="142"/>
        <end position="153"/>
    </location>
</feature>
<evidence type="ECO:0000313" key="2">
    <source>
        <dbReference type="EMBL" id="CAE0390972.1"/>
    </source>
</evidence>
<reference evidence="2" key="1">
    <citation type="submission" date="2021-01" db="EMBL/GenBank/DDBJ databases">
        <authorList>
            <person name="Corre E."/>
            <person name="Pelletier E."/>
            <person name="Niang G."/>
            <person name="Scheremetjew M."/>
            <person name="Finn R."/>
            <person name="Kale V."/>
            <person name="Holt S."/>
            <person name="Cochrane G."/>
            <person name="Meng A."/>
            <person name="Brown T."/>
            <person name="Cohen L."/>
        </authorList>
    </citation>
    <scope>NUCLEOTIDE SEQUENCE</scope>
    <source>
        <strain evidence="2">CT5</strain>
    </source>
</reference>
<dbReference type="AlphaFoldDB" id="A0A7S3KSM8"/>
<sequence length="223" mass="25511">MKRDPNRPLRVKNNIDLSIFDKPRVQLSKSLRGSEVIRDSVKEDDFLPLNFTKPAKKEIILTDNPDFTVDKQYYQEEFQKPPEEDEDLLQMSMKSGHPQLDDDPIFNTKQPSDIYTKDQILDETHRQSQLLGQMDQPETIVEETNSRPQSTNRQGDEESKYNDDQERTPSAGGLDNSQAGEHNIADSTQDQEELIGENKDHSEEGDKSEEGNPPKTPSSSHKK</sequence>